<evidence type="ECO:0000256" key="1">
    <source>
        <dbReference type="SAM" id="MobiDB-lite"/>
    </source>
</evidence>
<feature type="region of interest" description="Disordered" evidence="1">
    <location>
        <begin position="472"/>
        <end position="538"/>
    </location>
</feature>
<feature type="compositionally biased region" description="Polar residues" evidence="1">
    <location>
        <begin position="515"/>
        <end position="525"/>
    </location>
</feature>
<name>A0A0D9ZJ92_9ORYZ</name>
<feature type="domain" description="SANTA" evidence="2">
    <location>
        <begin position="64"/>
        <end position="153"/>
    </location>
</feature>
<feature type="compositionally biased region" description="Low complexity" evidence="1">
    <location>
        <begin position="39"/>
        <end position="51"/>
    </location>
</feature>
<dbReference type="InterPro" id="IPR053090">
    <property type="entry name" value="Centromere_KNL-2_homolog"/>
</dbReference>
<feature type="compositionally biased region" description="Polar residues" evidence="1">
    <location>
        <begin position="483"/>
        <end position="498"/>
    </location>
</feature>
<protein>
    <recommendedName>
        <fullName evidence="2">SANTA domain-containing protein</fullName>
    </recommendedName>
</protein>
<evidence type="ECO:0000313" key="4">
    <source>
        <dbReference type="Proteomes" id="UP000026961"/>
    </source>
</evidence>
<reference evidence="3" key="2">
    <citation type="submission" date="2018-05" db="EMBL/GenBank/DDBJ databases">
        <title>OgluRS3 (Oryza glumaepatula Reference Sequence Version 3).</title>
        <authorList>
            <person name="Zhang J."/>
            <person name="Kudrna D."/>
            <person name="Lee S."/>
            <person name="Talag J."/>
            <person name="Welchert J."/>
            <person name="Wing R.A."/>
        </authorList>
    </citation>
    <scope>NUCLEOTIDE SEQUENCE [LARGE SCALE GENOMIC DNA]</scope>
</reference>
<dbReference type="PANTHER" id="PTHR35311">
    <property type="entry name" value="KINETOCHORE-ASSOCIATED PROTEIN KNL-2 HOMOLOG"/>
    <property type="match status" value="1"/>
</dbReference>
<proteinExistence type="predicted"/>
<dbReference type="AlphaFoldDB" id="A0A0D9ZJ92"/>
<evidence type="ECO:0000259" key="2">
    <source>
        <dbReference type="Pfam" id="PF09133"/>
    </source>
</evidence>
<organism evidence="3">
    <name type="scientific">Oryza glumipatula</name>
    <dbReference type="NCBI Taxonomy" id="40148"/>
    <lineage>
        <taxon>Eukaryota</taxon>
        <taxon>Viridiplantae</taxon>
        <taxon>Streptophyta</taxon>
        <taxon>Embryophyta</taxon>
        <taxon>Tracheophyta</taxon>
        <taxon>Spermatophyta</taxon>
        <taxon>Magnoliopsida</taxon>
        <taxon>Liliopsida</taxon>
        <taxon>Poales</taxon>
        <taxon>Poaceae</taxon>
        <taxon>BOP clade</taxon>
        <taxon>Oryzoideae</taxon>
        <taxon>Oryzeae</taxon>
        <taxon>Oryzinae</taxon>
        <taxon>Oryza</taxon>
    </lineage>
</organism>
<dbReference type="STRING" id="40148.A0A0D9ZJ92"/>
<accession>A0A0D9ZJ92</accession>
<dbReference type="HOGENOM" id="CLU_023651_0_0_1"/>
<dbReference type="eggNOG" id="ENOG502S0VY">
    <property type="taxonomic scope" value="Eukaryota"/>
</dbReference>
<reference evidence="3" key="1">
    <citation type="submission" date="2015-04" db="UniProtKB">
        <authorList>
            <consortium name="EnsemblPlants"/>
        </authorList>
    </citation>
    <scope>IDENTIFICATION</scope>
</reference>
<evidence type="ECO:0000313" key="3">
    <source>
        <dbReference type="EnsemblPlants" id="OGLUM04G08260.2"/>
    </source>
</evidence>
<dbReference type="PANTHER" id="PTHR35311:SF10">
    <property type="entry name" value="OS04G0347900 PROTEIN"/>
    <property type="match status" value="1"/>
</dbReference>
<feature type="region of interest" description="Disordered" evidence="1">
    <location>
        <begin position="606"/>
        <end position="628"/>
    </location>
</feature>
<dbReference type="Pfam" id="PF09133">
    <property type="entry name" value="SANTA"/>
    <property type="match status" value="1"/>
</dbReference>
<dbReference type="InterPro" id="IPR015216">
    <property type="entry name" value="SANTA"/>
</dbReference>
<feature type="region of interest" description="Disordered" evidence="1">
    <location>
        <begin position="1"/>
        <end position="51"/>
    </location>
</feature>
<feature type="region of interest" description="Disordered" evidence="1">
    <location>
        <begin position="550"/>
        <end position="571"/>
    </location>
</feature>
<dbReference type="Proteomes" id="UP000026961">
    <property type="component" value="Chromosome 4"/>
</dbReference>
<keyword evidence="4" id="KW-1185">Reference proteome</keyword>
<sequence length="628" mass="68252">MGTEPSQTPTPPPPASPRRRAPQPATILSPSFSRNPLRPSAASASASAGPFPFPSSDCEEHPCVELFDWWLKRVEGDDRKVRIAGHTERNHKPHLFTSAPIVKRHKACMLEAEDSIIVLIDGPLDLSQMENNGYSLEVCEKFMTGFPCLWESYNLGSQPSGSNTSNSRDGQTKFYLERFQIGNFIDKVGSSFLANLLNNSRSSSGDDADSFEKGSYLSNKKPRFEEYTCDPDISAKEKTTAFNEGSTGSPAVCNKVGNQQIDLVVKSFSKERGHGNIDLSASLTSIEETTRDKTSEDAGNQNEFIHSDAEYQEAGSHLVNSDSIYGMSTESGNQNEFIHADAEHQEVGSHVVNSDSNFDMSTDNMICQMGDGSANAGSAVSQGSKEVLATVLTERANLSPDSCLDNILPTSTCNSNNCLENQGFPEIAQHMTLNEEVVPNEDISTSVHSDVESLGNPVGPAEVQRSECDILQGSPISPKQHVGSAQEQRPEQSMSQGAARSPMIRTPIPDGAPSLRNQHLGSAQEQRSEHFMLKGATRSPMIRTPISYGHYSPLTRGKAKSSSVSTPESLKLRRTRSGRVVVPTLDPGCQRIVYDRDGLVSGVAGLEFESPPLKGSKSRTPESKRRAR</sequence>
<dbReference type="EnsemblPlants" id="OGLUM04G08260.2">
    <property type="protein sequence ID" value="OGLUM04G08260.2"/>
    <property type="gene ID" value="OGLUM04G08260"/>
</dbReference>
<feature type="compositionally biased region" description="Basic and acidic residues" evidence="1">
    <location>
        <begin position="619"/>
        <end position="628"/>
    </location>
</feature>
<dbReference type="Gramene" id="OGLUM04G08260.2">
    <property type="protein sequence ID" value="OGLUM04G08260.2"/>
    <property type="gene ID" value="OGLUM04G08260"/>
</dbReference>